<organism evidence="3 4">
    <name type="scientific">Desulfosarcina ovata subsp. ovata</name>
    <dbReference type="NCBI Taxonomy" id="2752305"/>
    <lineage>
        <taxon>Bacteria</taxon>
        <taxon>Pseudomonadati</taxon>
        <taxon>Thermodesulfobacteriota</taxon>
        <taxon>Desulfobacteria</taxon>
        <taxon>Desulfobacterales</taxon>
        <taxon>Desulfosarcinaceae</taxon>
        <taxon>Desulfosarcina</taxon>
    </lineage>
</organism>
<dbReference type="PANTHER" id="PTHR11510">
    <property type="entry name" value="MYO-INOSITOL-1 PHOSPHATE SYNTHASE"/>
    <property type="match status" value="1"/>
</dbReference>
<dbReference type="AlphaFoldDB" id="A0A5K8AFQ5"/>
<dbReference type="Proteomes" id="UP000422108">
    <property type="component" value="Chromosome"/>
</dbReference>
<evidence type="ECO:0000256" key="1">
    <source>
        <dbReference type="ARBA" id="ARBA00010813"/>
    </source>
</evidence>
<dbReference type="InterPro" id="IPR036291">
    <property type="entry name" value="NAD(P)-bd_dom_sf"/>
</dbReference>
<protein>
    <recommendedName>
        <fullName evidence="2">Myo-inositol-1-phosphate synthase GAPDH-like domain-containing protein</fullName>
    </recommendedName>
</protein>
<dbReference type="Gene3D" id="3.30.360.10">
    <property type="entry name" value="Dihydrodipicolinate Reductase, domain 2"/>
    <property type="match status" value="1"/>
</dbReference>
<proteinExistence type="inferred from homology"/>
<dbReference type="Pfam" id="PF01658">
    <property type="entry name" value="Inos-1-P_synth"/>
    <property type="match status" value="1"/>
</dbReference>
<reference evidence="3 4" key="1">
    <citation type="submission" date="2019-11" db="EMBL/GenBank/DDBJ databases">
        <title>Comparative genomics of hydrocarbon-degrading Desulfosarcina strains.</title>
        <authorList>
            <person name="Watanabe M."/>
            <person name="Kojima H."/>
            <person name="Fukui M."/>
        </authorList>
    </citation>
    <scope>NUCLEOTIDE SEQUENCE [LARGE SCALE GENOMIC DNA]</scope>
    <source>
        <strain evidence="4">oXyS1</strain>
    </source>
</reference>
<dbReference type="Pfam" id="PF07994">
    <property type="entry name" value="NAD_binding_5"/>
    <property type="match status" value="1"/>
</dbReference>
<name>A0A5K8AFQ5_9BACT</name>
<accession>A0A5K8AFQ5</accession>
<comment type="similarity">
    <text evidence="1">Belongs to the myo-inositol 1-phosphate synthase family.</text>
</comment>
<dbReference type="GO" id="GO:0008654">
    <property type="term" value="P:phospholipid biosynthetic process"/>
    <property type="evidence" value="ECO:0007669"/>
    <property type="project" value="InterPro"/>
</dbReference>
<dbReference type="GO" id="GO:0006021">
    <property type="term" value="P:inositol biosynthetic process"/>
    <property type="evidence" value="ECO:0007669"/>
    <property type="project" value="InterPro"/>
</dbReference>
<dbReference type="InterPro" id="IPR002587">
    <property type="entry name" value="Myo-inos-1-P_Synthase"/>
</dbReference>
<evidence type="ECO:0000313" key="4">
    <source>
        <dbReference type="Proteomes" id="UP000422108"/>
    </source>
</evidence>
<keyword evidence="4" id="KW-1185">Reference proteome</keyword>
<dbReference type="InterPro" id="IPR013021">
    <property type="entry name" value="Myo-inos-1-P_Synthase_GAPDH"/>
</dbReference>
<feature type="domain" description="Myo-inositol-1-phosphate synthase GAPDH-like" evidence="2">
    <location>
        <begin position="212"/>
        <end position="323"/>
    </location>
</feature>
<evidence type="ECO:0000313" key="3">
    <source>
        <dbReference type="EMBL" id="BBO91447.1"/>
    </source>
</evidence>
<gene>
    <name evidence="3" type="ORF">DSCOOX_46270</name>
</gene>
<evidence type="ECO:0000259" key="2">
    <source>
        <dbReference type="Pfam" id="PF01658"/>
    </source>
</evidence>
<dbReference type="EMBL" id="AP021879">
    <property type="protein sequence ID" value="BBO91447.1"/>
    <property type="molecule type" value="Genomic_DNA"/>
</dbReference>
<sequence>MDQTPDDSPQMLLLVAGIKGAIGTTLATAMAAMQTAPDLIVPGLTTAGKFSALGQCPQVTMAGWDLSTETITTAIGRHGVLPEGIWQPHAPMLDRLPAFSAPPATGRVGDQVARITADIVRCRNRWPHARPVLLNLLPAACDLADPSRYTDMAMLLEEDAGALLPDLAYVAAAVEAGIPVVNFSPNTVELPAIVDQARENGTPMAGRDGKTGQTYFKVVLASALKARGLYVDGWYSLNILGNADGLNLMDPERACGKLNNKTRLLDDLLGYPVGEQYGRSTHKVHIDYYPPRGDAKEAWDVIDVKGIFGMPMSLRLNLQGRDSILAAPMALDLARWAAALQVAGMGGPVPDLAFFFKKPVGGDAPLTFADQLAALDRLEAKINRRIDESPDGGK</sequence>
<dbReference type="SUPFAM" id="SSF51735">
    <property type="entry name" value="NAD(P)-binding Rossmann-fold domains"/>
    <property type="match status" value="1"/>
</dbReference>
<dbReference type="Gene3D" id="3.40.50.720">
    <property type="entry name" value="NAD(P)-binding Rossmann-like Domain"/>
    <property type="match status" value="1"/>
</dbReference>
<dbReference type="RefSeq" id="WP_155312362.1">
    <property type="nucleotide sequence ID" value="NZ_AP021879.1"/>
</dbReference>
<dbReference type="SUPFAM" id="SSF55347">
    <property type="entry name" value="Glyceraldehyde-3-phosphate dehydrogenase-like, C-terminal domain"/>
    <property type="match status" value="1"/>
</dbReference>
<dbReference type="GO" id="GO:0004512">
    <property type="term" value="F:inositol-3-phosphate synthase activity"/>
    <property type="evidence" value="ECO:0007669"/>
    <property type="project" value="InterPro"/>
</dbReference>